<dbReference type="EMBL" id="JAGILA010000004">
    <property type="protein sequence ID" value="MBP2236692.1"/>
    <property type="molecule type" value="Genomic_DNA"/>
</dbReference>
<protein>
    <submittedName>
        <fullName evidence="2">Membrane protein YfcA</fullName>
    </submittedName>
</protein>
<dbReference type="RefSeq" id="WP_209602492.1">
    <property type="nucleotide sequence ID" value="NZ_JAGILA010000004.1"/>
</dbReference>
<keyword evidence="3" id="KW-1185">Reference proteome</keyword>
<sequence>MKTLAAVLTALVAADFGAAASRYKRNALLWSAIALLLATAYVFALVAIALLLAQYFSPVTAAVGVALGLVVAALILVSVIAGLNARDRRLAEERRRRSLAKTNLALMAGTSLLRRQPLIALGTAIALGALLGLGTGRRRRERP</sequence>
<feature type="transmembrane region" description="Helical" evidence="1">
    <location>
        <begin position="59"/>
        <end position="83"/>
    </location>
</feature>
<proteinExistence type="predicted"/>
<keyword evidence="1" id="KW-0472">Membrane</keyword>
<organism evidence="2 3">
    <name type="scientific">Sinorhizobium kostiense</name>
    <dbReference type="NCBI Taxonomy" id="76747"/>
    <lineage>
        <taxon>Bacteria</taxon>
        <taxon>Pseudomonadati</taxon>
        <taxon>Pseudomonadota</taxon>
        <taxon>Alphaproteobacteria</taxon>
        <taxon>Hyphomicrobiales</taxon>
        <taxon>Rhizobiaceae</taxon>
        <taxon>Sinorhizobium/Ensifer group</taxon>
        <taxon>Sinorhizobium</taxon>
    </lineage>
</organism>
<comment type="caution">
    <text evidence="2">The sequence shown here is derived from an EMBL/GenBank/DDBJ whole genome shotgun (WGS) entry which is preliminary data.</text>
</comment>
<dbReference type="Proteomes" id="UP000730739">
    <property type="component" value="Unassembled WGS sequence"/>
</dbReference>
<reference evidence="2 3" key="1">
    <citation type="submission" date="2021-03" db="EMBL/GenBank/DDBJ databases">
        <title>Genomic Encyclopedia of Type Strains, Phase IV (KMG-IV): sequencing the most valuable type-strain genomes for metagenomic binning, comparative biology and taxonomic classification.</title>
        <authorList>
            <person name="Goeker M."/>
        </authorList>
    </citation>
    <scope>NUCLEOTIDE SEQUENCE [LARGE SCALE GENOMIC DNA]</scope>
    <source>
        <strain evidence="2 3">DSM 13372</strain>
    </source>
</reference>
<keyword evidence="1" id="KW-1133">Transmembrane helix</keyword>
<feature type="transmembrane region" description="Helical" evidence="1">
    <location>
        <begin position="29"/>
        <end position="52"/>
    </location>
</feature>
<accession>A0ABS4R1C0</accession>
<evidence type="ECO:0000313" key="3">
    <source>
        <dbReference type="Proteomes" id="UP000730739"/>
    </source>
</evidence>
<evidence type="ECO:0000256" key="1">
    <source>
        <dbReference type="SAM" id="Phobius"/>
    </source>
</evidence>
<feature type="transmembrane region" description="Helical" evidence="1">
    <location>
        <begin position="118"/>
        <end position="136"/>
    </location>
</feature>
<gene>
    <name evidence="2" type="ORF">J2Z31_003206</name>
</gene>
<keyword evidence="1" id="KW-0812">Transmembrane</keyword>
<name>A0ABS4R1C0_9HYPH</name>
<evidence type="ECO:0000313" key="2">
    <source>
        <dbReference type="EMBL" id="MBP2236692.1"/>
    </source>
</evidence>